<evidence type="ECO:0000313" key="2">
    <source>
        <dbReference type="Proteomes" id="UP000617734"/>
    </source>
</evidence>
<protein>
    <submittedName>
        <fullName evidence="1">Uncharacterized protein</fullName>
    </submittedName>
</protein>
<accession>A0A919FC21</accession>
<dbReference type="Proteomes" id="UP000617734">
    <property type="component" value="Unassembled WGS sequence"/>
</dbReference>
<organism evidence="1 2">
    <name type="scientific">Kitasatospora indigofera</name>
    <dbReference type="NCBI Taxonomy" id="67307"/>
    <lineage>
        <taxon>Bacteria</taxon>
        <taxon>Bacillati</taxon>
        <taxon>Actinomycetota</taxon>
        <taxon>Actinomycetes</taxon>
        <taxon>Kitasatosporales</taxon>
        <taxon>Streptomycetaceae</taxon>
        <taxon>Kitasatospora</taxon>
    </lineage>
</organism>
<evidence type="ECO:0000313" key="1">
    <source>
        <dbReference type="EMBL" id="GHH60405.1"/>
    </source>
</evidence>
<keyword evidence="2" id="KW-1185">Reference proteome</keyword>
<gene>
    <name evidence="1" type="ORF">GCM10018781_05040</name>
</gene>
<dbReference type="AlphaFoldDB" id="A0A919FC21"/>
<dbReference type="EMBL" id="BNBO01000002">
    <property type="protein sequence ID" value="GHH60405.1"/>
    <property type="molecule type" value="Genomic_DNA"/>
</dbReference>
<reference evidence="1" key="2">
    <citation type="submission" date="2020-09" db="EMBL/GenBank/DDBJ databases">
        <authorList>
            <person name="Sun Q."/>
            <person name="Ohkuma M."/>
        </authorList>
    </citation>
    <scope>NUCLEOTIDE SEQUENCE</scope>
    <source>
        <strain evidence="1">JCM 4646</strain>
    </source>
</reference>
<reference evidence="1" key="1">
    <citation type="journal article" date="2014" name="Int. J. Syst. Evol. Microbiol.">
        <title>Complete genome sequence of Corynebacterium casei LMG S-19264T (=DSM 44701T), isolated from a smear-ripened cheese.</title>
        <authorList>
            <consortium name="US DOE Joint Genome Institute (JGI-PGF)"/>
            <person name="Walter F."/>
            <person name="Albersmeier A."/>
            <person name="Kalinowski J."/>
            <person name="Ruckert C."/>
        </authorList>
    </citation>
    <scope>NUCLEOTIDE SEQUENCE</scope>
    <source>
        <strain evidence="1">JCM 4646</strain>
    </source>
</reference>
<sequence>MHGMAGIELTHRDRTELPGRAVAPDREGVHLDGVRALWSGLGLH</sequence>
<name>A0A919FC21_9ACTN</name>
<proteinExistence type="predicted"/>
<comment type="caution">
    <text evidence="1">The sequence shown here is derived from an EMBL/GenBank/DDBJ whole genome shotgun (WGS) entry which is preliminary data.</text>
</comment>